<comment type="caution">
    <text evidence="1">The sequence shown here is derived from an EMBL/GenBank/DDBJ whole genome shotgun (WGS) entry which is preliminary data.</text>
</comment>
<protein>
    <submittedName>
        <fullName evidence="1">DUF2695 domain-containing protein</fullName>
    </submittedName>
</protein>
<gene>
    <name evidence="1" type="ORF">ACFPK8_16680</name>
</gene>
<evidence type="ECO:0000313" key="2">
    <source>
        <dbReference type="Proteomes" id="UP001595937"/>
    </source>
</evidence>
<proteinExistence type="predicted"/>
<evidence type="ECO:0000313" key="1">
    <source>
        <dbReference type="EMBL" id="MFC5299152.1"/>
    </source>
</evidence>
<dbReference type="RefSeq" id="WP_193116579.1">
    <property type="nucleotide sequence ID" value="NZ_BAAAIR010000042.1"/>
</dbReference>
<dbReference type="Proteomes" id="UP001595937">
    <property type="component" value="Unassembled WGS sequence"/>
</dbReference>
<organism evidence="1 2">
    <name type="scientific">Brachybacterium tyrofermentans</name>
    <dbReference type="NCBI Taxonomy" id="47848"/>
    <lineage>
        <taxon>Bacteria</taxon>
        <taxon>Bacillati</taxon>
        <taxon>Actinomycetota</taxon>
        <taxon>Actinomycetes</taxon>
        <taxon>Micrococcales</taxon>
        <taxon>Dermabacteraceae</taxon>
        <taxon>Brachybacterium</taxon>
    </lineage>
</organism>
<dbReference type="Pfam" id="PF10905">
    <property type="entry name" value="DUF2695"/>
    <property type="match status" value="1"/>
</dbReference>
<dbReference type="EMBL" id="JBHSLN010000086">
    <property type="protein sequence ID" value="MFC5299152.1"/>
    <property type="molecule type" value="Genomic_DNA"/>
</dbReference>
<sequence>MSSTPLDEAEEYLRLLAATLTDPADGECLQCYVFRMLAFGCTGSRWTRRYRDLRAPNATALLRRLRSKGAGCDCGLFMNAFDLRSEFLVVPIAFDPDGTALRCDPEYPDPMPTCHGVRRGSTQPCTLWLARYRYRYGWW</sequence>
<keyword evidence="2" id="KW-1185">Reference proteome</keyword>
<reference evidence="2" key="1">
    <citation type="journal article" date="2019" name="Int. J. Syst. Evol. Microbiol.">
        <title>The Global Catalogue of Microorganisms (GCM) 10K type strain sequencing project: providing services to taxonomists for standard genome sequencing and annotation.</title>
        <authorList>
            <consortium name="The Broad Institute Genomics Platform"/>
            <consortium name="The Broad Institute Genome Sequencing Center for Infectious Disease"/>
            <person name="Wu L."/>
            <person name="Ma J."/>
        </authorList>
    </citation>
    <scope>NUCLEOTIDE SEQUENCE [LARGE SCALE GENOMIC DNA]</scope>
    <source>
        <strain evidence="2">CGMCC 1.16455</strain>
    </source>
</reference>
<dbReference type="InterPro" id="IPR024248">
    <property type="entry name" value="DUF2695"/>
</dbReference>
<name>A0ABW0FIP5_9MICO</name>
<dbReference type="GeneID" id="303297796"/>
<accession>A0ABW0FIP5</accession>